<sequence>MEKMVRLTVKPSKNKGKFVSKDYISNLSSETLVSILSQLTLREAVATSILGRRWRPLLNDYLPQFSCCLSQLQVLTLELIDGFVDEVGSKLFPPLHNLKKLEHGERIISLD</sequence>
<gene>
    <name evidence="1" type="ORF">CMV_026041</name>
</gene>
<evidence type="ECO:0008006" key="3">
    <source>
        <dbReference type="Google" id="ProtNLM"/>
    </source>
</evidence>
<protein>
    <recommendedName>
        <fullName evidence="3">F-box domain-containing protein</fullName>
    </recommendedName>
</protein>
<comment type="caution">
    <text evidence="1">The sequence shown here is derived from an EMBL/GenBank/DDBJ whole genome shotgun (WGS) entry which is preliminary data.</text>
</comment>
<dbReference type="SUPFAM" id="SSF81383">
    <property type="entry name" value="F-box domain"/>
    <property type="match status" value="1"/>
</dbReference>
<dbReference type="InterPro" id="IPR036047">
    <property type="entry name" value="F-box-like_dom_sf"/>
</dbReference>
<dbReference type="AlphaFoldDB" id="A0A8J4V4C2"/>
<accession>A0A8J4V4C2</accession>
<keyword evidence="2" id="KW-1185">Reference proteome</keyword>
<organism evidence="1 2">
    <name type="scientific">Castanea mollissima</name>
    <name type="common">Chinese chestnut</name>
    <dbReference type="NCBI Taxonomy" id="60419"/>
    <lineage>
        <taxon>Eukaryota</taxon>
        <taxon>Viridiplantae</taxon>
        <taxon>Streptophyta</taxon>
        <taxon>Embryophyta</taxon>
        <taxon>Tracheophyta</taxon>
        <taxon>Spermatophyta</taxon>
        <taxon>Magnoliopsida</taxon>
        <taxon>eudicotyledons</taxon>
        <taxon>Gunneridae</taxon>
        <taxon>Pentapetalae</taxon>
        <taxon>rosids</taxon>
        <taxon>fabids</taxon>
        <taxon>Fagales</taxon>
        <taxon>Fagaceae</taxon>
        <taxon>Castanea</taxon>
    </lineage>
</organism>
<evidence type="ECO:0000313" key="2">
    <source>
        <dbReference type="Proteomes" id="UP000737018"/>
    </source>
</evidence>
<dbReference type="EMBL" id="JRKL02007301">
    <property type="protein sequence ID" value="KAF3947893.1"/>
    <property type="molecule type" value="Genomic_DNA"/>
</dbReference>
<proteinExistence type="predicted"/>
<evidence type="ECO:0000313" key="1">
    <source>
        <dbReference type="EMBL" id="KAF3947893.1"/>
    </source>
</evidence>
<reference evidence="1" key="1">
    <citation type="submission" date="2020-03" db="EMBL/GenBank/DDBJ databases">
        <title>Castanea mollissima Vanexum genome sequencing.</title>
        <authorList>
            <person name="Staton M."/>
        </authorList>
    </citation>
    <scope>NUCLEOTIDE SEQUENCE</scope>
    <source>
        <tissue evidence="1">Leaf</tissue>
    </source>
</reference>
<dbReference type="Proteomes" id="UP000737018">
    <property type="component" value="Unassembled WGS sequence"/>
</dbReference>
<name>A0A8J4V4C2_9ROSI</name>
<dbReference type="OrthoDB" id="613853at2759"/>